<dbReference type="PANTHER" id="PTHR13748:SF62">
    <property type="entry name" value="COBW DOMAIN-CONTAINING PROTEIN"/>
    <property type="match status" value="1"/>
</dbReference>
<evidence type="ECO:0000256" key="5">
    <source>
        <dbReference type="ARBA" id="ARBA00045658"/>
    </source>
</evidence>
<evidence type="ECO:0000313" key="9">
    <source>
        <dbReference type="EMBL" id="OUY06876.1"/>
    </source>
</evidence>
<evidence type="ECO:0000256" key="2">
    <source>
        <dbReference type="ARBA" id="ARBA00022801"/>
    </source>
</evidence>
<evidence type="ECO:0000256" key="1">
    <source>
        <dbReference type="ARBA" id="ARBA00022741"/>
    </source>
</evidence>
<feature type="domain" description="CobW C-terminal" evidence="8">
    <location>
        <begin position="263"/>
        <end position="350"/>
    </location>
</feature>
<evidence type="ECO:0000259" key="7">
    <source>
        <dbReference type="Pfam" id="PF02492"/>
    </source>
</evidence>
<comment type="function">
    <text evidence="5">Zinc chaperone that directly transfers zinc cofactor to target proteins, thereby activating them. Zinc is transferred from the CXCC motif in the GTPase domain to the zinc binding site in target proteins in a process requiring GTP hydrolysis.</text>
</comment>
<dbReference type="GO" id="GO:0000166">
    <property type="term" value="F:nucleotide binding"/>
    <property type="evidence" value="ECO:0007669"/>
    <property type="project" value="UniProtKB-KW"/>
</dbReference>
<dbReference type="EMBL" id="NEXX01000003">
    <property type="protein sequence ID" value="OUY06876.1"/>
    <property type="molecule type" value="Genomic_DNA"/>
</dbReference>
<keyword evidence="3" id="KW-0143">Chaperone</keyword>
<evidence type="ECO:0000256" key="3">
    <source>
        <dbReference type="ARBA" id="ARBA00023186"/>
    </source>
</evidence>
<sequence>MRIMKEKIDYQDISQKIPVTILTGFLGSGKTTILNHLLVTYDMTGVALLINEFGQIGIDHHLIESADETTILLDSGCICCTIQGGVVDALKRLFDRAIKQEIPPITHVLIETTGLADPVPVVQTIMQEPFVAARFICDGVVTVVEATLQPQDIEQFQEAIQQISSADKVLISKVDLSHTSHLASIKQYIQQLNPEVPMLEVQHGKIKRSDFLAKGIYDKNAARPIEKWISYQKPQQINHPTGLFQKSAVYQLQQPTTHKSIVGTISFTFSEALPWLQFTLAMGKIIAKLQKRLLRCKGILRVAGESKSIVIHAVRGEVFPALQLQTHAATIYEQGCLVFIIHQLQQKDIEVIQHYLTHLGTDNAAFKQIKLHPFLPTRSWLKQRIQWTAPLIDHESWLIQGKKFVKQSTHI</sequence>
<dbReference type="AlphaFoldDB" id="A0A1Z9YXD8"/>
<name>A0A1Z9YXD8_9GAMM</name>
<dbReference type="GO" id="GO:0016787">
    <property type="term" value="F:hydrolase activity"/>
    <property type="evidence" value="ECO:0007669"/>
    <property type="project" value="UniProtKB-KW"/>
</dbReference>
<dbReference type="Gene3D" id="3.30.1220.10">
    <property type="entry name" value="CobW-like, C-terminal domain"/>
    <property type="match status" value="1"/>
</dbReference>
<accession>A0A1Z9YXD8</accession>
<evidence type="ECO:0008006" key="11">
    <source>
        <dbReference type="Google" id="ProtNLM"/>
    </source>
</evidence>
<comment type="caution">
    <text evidence="9">The sequence shown here is derived from an EMBL/GenBank/DDBJ whole genome shotgun (WGS) entry which is preliminary data.</text>
</comment>
<dbReference type="PANTHER" id="PTHR13748">
    <property type="entry name" value="COBW-RELATED"/>
    <property type="match status" value="1"/>
</dbReference>
<evidence type="ECO:0000256" key="4">
    <source>
        <dbReference type="ARBA" id="ARBA00034320"/>
    </source>
</evidence>
<dbReference type="Pfam" id="PF07683">
    <property type="entry name" value="CobW_C"/>
    <property type="match status" value="1"/>
</dbReference>
<dbReference type="CDD" id="cd03112">
    <property type="entry name" value="CobW-like"/>
    <property type="match status" value="1"/>
</dbReference>
<dbReference type="InterPro" id="IPR003495">
    <property type="entry name" value="CobW/HypB/UreG_nucleotide-bd"/>
</dbReference>
<gene>
    <name evidence="9" type="ORF">CAP51_09255</name>
</gene>
<dbReference type="InterPro" id="IPR051316">
    <property type="entry name" value="Zinc-reg_GTPase_activator"/>
</dbReference>
<evidence type="ECO:0000259" key="8">
    <source>
        <dbReference type="Pfam" id="PF07683"/>
    </source>
</evidence>
<dbReference type="Proteomes" id="UP000196536">
    <property type="component" value="Unassembled WGS sequence"/>
</dbReference>
<evidence type="ECO:0000313" key="10">
    <source>
        <dbReference type="Proteomes" id="UP000196536"/>
    </source>
</evidence>
<keyword evidence="2" id="KW-0378">Hydrolase</keyword>
<dbReference type="SUPFAM" id="SSF90002">
    <property type="entry name" value="Hypothetical protein YjiA, C-terminal domain"/>
    <property type="match status" value="1"/>
</dbReference>
<comment type="similarity">
    <text evidence="4">Belongs to the SIMIBI class G3E GTPase family. ZNG1 subfamily.</text>
</comment>
<dbReference type="InterPro" id="IPR011629">
    <property type="entry name" value="CobW-like_C"/>
</dbReference>
<dbReference type="InterPro" id="IPR027417">
    <property type="entry name" value="P-loop_NTPase"/>
</dbReference>
<dbReference type="SUPFAM" id="SSF52540">
    <property type="entry name" value="P-loop containing nucleoside triphosphate hydrolases"/>
    <property type="match status" value="1"/>
</dbReference>
<dbReference type="InterPro" id="IPR036627">
    <property type="entry name" value="CobW-likC_sf"/>
</dbReference>
<proteinExistence type="inferred from homology"/>
<comment type="catalytic activity">
    <reaction evidence="6">
        <text>GTP + H2O = GDP + phosphate + H(+)</text>
        <dbReference type="Rhea" id="RHEA:19669"/>
        <dbReference type="ChEBI" id="CHEBI:15377"/>
        <dbReference type="ChEBI" id="CHEBI:15378"/>
        <dbReference type="ChEBI" id="CHEBI:37565"/>
        <dbReference type="ChEBI" id="CHEBI:43474"/>
        <dbReference type="ChEBI" id="CHEBI:58189"/>
    </reaction>
    <physiologicalReaction direction="left-to-right" evidence="6">
        <dbReference type="Rhea" id="RHEA:19670"/>
    </physiologicalReaction>
</comment>
<keyword evidence="1" id="KW-0547">Nucleotide-binding</keyword>
<dbReference type="Gene3D" id="3.40.50.300">
    <property type="entry name" value="P-loop containing nucleotide triphosphate hydrolases"/>
    <property type="match status" value="1"/>
</dbReference>
<organism evidence="9 10">
    <name type="scientific">Acinetobacter populi</name>
    <dbReference type="NCBI Taxonomy" id="1582270"/>
    <lineage>
        <taxon>Bacteria</taxon>
        <taxon>Pseudomonadati</taxon>
        <taxon>Pseudomonadota</taxon>
        <taxon>Gammaproteobacteria</taxon>
        <taxon>Moraxellales</taxon>
        <taxon>Moraxellaceae</taxon>
        <taxon>Acinetobacter</taxon>
    </lineage>
</organism>
<feature type="domain" description="CobW/HypB/UreG nucleotide-binding" evidence="7">
    <location>
        <begin position="18"/>
        <end position="199"/>
    </location>
</feature>
<keyword evidence="10" id="KW-1185">Reference proteome</keyword>
<reference evidence="9 10" key="1">
    <citation type="submission" date="2017-05" db="EMBL/GenBank/DDBJ databases">
        <title>Acinetobacter populi ANC 5415 (= PBJ7), whole genome shotgun sequencing project.</title>
        <authorList>
            <person name="Nemec A."/>
            <person name="Radolfova-Krizova L."/>
        </authorList>
    </citation>
    <scope>NUCLEOTIDE SEQUENCE [LARGE SCALE GENOMIC DNA]</scope>
    <source>
        <strain evidence="9 10">PBJ7</strain>
    </source>
</reference>
<protein>
    <recommendedName>
        <fullName evidence="11">Cobalamin biosynthesis protein CobW</fullName>
    </recommendedName>
</protein>
<dbReference type="GO" id="GO:0005737">
    <property type="term" value="C:cytoplasm"/>
    <property type="evidence" value="ECO:0007669"/>
    <property type="project" value="TreeGrafter"/>
</dbReference>
<dbReference type="OrthoDB" id="9808822at2"/>
<dbReference type="Pfam" id="PF02492">
    <property type="entry name" value="cobW"/>
    <property type="match status" value="1"/>
</dbReference>
<evidence type="ECO:0000256" key="6">
    <source>
        <dbReference type="ARBA" id="ARBA00049117"/>
    </source>
</evidence>